<proteinExistence type="inferred from homology"/>
<sequence>MCSNERFMYQMRHYGDSKFDEETLEFMEKLLERSGLGDSTYGPPALLREPPEPSLEAARSEAEMVVFGAIDELLAKTKIKSDQIGILVVNCCIFSVVPSLSSMIVNRYKFKDNILSYNLTGMGCSAGLRAIGLSSQLLQVHRDTYVLVVSTENMTQNFYVGNDRPKNLVCSAFRVGGAAVLLSNVASDRRSSKYKLLHTVHTHMASRDSSYNCIFQEEDDKGNLGISVTRDLVISAENAIQSNIKRLAPLVLPLSEQIYYAINNYVTKHLHLANSKPYKPNFTRAVDHFFPHLGAKFLLDELQKKMGFSDEQMEAARMTLYRYGNTSSSTVWYEMAYAEAKGRIKKGHVLWQISFGSGFKCSSVVWRAIKNVDTEKMNPWSDEIDGFPVDLSNINSSYPFKFEHS</sequence>
<feature type="domain" description="FAE" evidence="8">
    <location>
        <begin position="6"/>
        <end position="268"/>
    </location>
</feature>
<dbReference type="Pfam" id="PF08392">
    <property type="entry name" value="FAE1_CUT1_RppA"/>
    <property type="match status" value="1"/>
</dbReference>
<evidence type="ECO:0000259" key="8">
    <source>
        <dbReference type="Pfam" id="PF08392"/>
    </source>
</evidence>
<dbReference type="Gene3D" id="3.40.47.10">
    <property type="match status" value="1"/>
</dbReference>
<keyword evidence="11" id="KW-1185">Reference proteome</keyword>
<dbReference type="PANTHER" id="PTHR31561">
    <property type="entry name" value="3-KETOACYL-COA SYNTHASE"/>
    <property type="match status" value="1"/>
</dbReference>
<reference evidence="11" key="1">
    <citation type="submission" date="2024-07" db="EMBL/GenBank/DDBJ databases">
        <title>Two chromosome-level genome assemblies of Korean endemic species Abeliophyllum distichum and Forsythia ovata (Oleaceae).</title>
        <authorList>
            <person name="Jang H."/>
        </authorList>
    </citation>
    <scope>NUCLEOTIDE SEQUENCE [LARGE SCALE GENOMIC DNA]</scope>
</reference>
<evidence type="ECO:0000256" key="5">
    <source>
        <dbReference type="ARBA" id="ARBA00023315"/>
    </source>
</evidence>
<dbReference type="EMBL" id="JBFOLJ010000005">
    <property type="protein sequence ID" value="KAL2535714.1"/>
    <property type="molecule type" value="Genomic_DNA"/>
</dbReference>
<comment type="similarity">
    <text evidence="2">Belongs to the thiolase-like superfamily. Chalcone/stilbene synthases family.</text>
</comment>
<organism evidence="10 11">
    <name type="scientific">Forsythia ovata</name>
    <dbReference type="NCBI Taxonomy" id="205694"/>
    <lineage>
        <taxon>Eukaryota</taxon>
        <taxon>Viridiplantae</taxon>
        <taxon>Streptophyta</taxon>
        <taxon>Embryophyta</taxon>
        <taxon>Tracheophyta</taxon>
        <taxon>Spermatophyta</taxon>
        <taxon>Magnoliopsida</taxon>
        <taxon>eudicotyledons</taxon>
        <taxon>Gunneridae</taxon>
        <taxon>Pentapetalae</taxon>
        <taxon>asterids</taxon>
        <taxon>lamiids</taxon>
        <taxon>Lamiales</taxon>
        <taxon>Oleaceae</taxon>
        <taxon>Forsythieae</taxon>
        <taxon>Forsythia</taxon>
    </lineage>
</organism>
<evidence type="ECO:0000259" key="9">
    <source>
        <dbReference type="Pfam" id="PF08541"/>
    </source>
</evidence>
<evidence type="ECO:0000256" key="3">
    <source>
        <dbReference type="ARBA" id="ARBA00012307"/>
    </source>
</evidence>
<keyword evidence="7" id="KW-0812">Transmembrane</keyword>
<keyword evidence="5" id="KW-0012">Acyltransferase</keyword>
<dbReference type="EC" id="2.3.1.199" evidence="3"/>
<evidence type="ECO:0000313" key="11">
    <source>
        <dbReference type="Proteomes" id="UP001604277"/>
    </source>
</evidence>
<comment type="caution">
    <text evidence="10">The sequence shown here is derived from an EMBL/GenBank/DDBJ whole genome shotgun (WGS) entry which is preliminary data.</text>
</comment>
<feature type="domain" description="Beta-ketoacyl-[acyl-carrier-protein] synthase III C-terminal" evidence="9">
    <location>
        <begin position="285"/>
        <end position="367"/>
    </location>
</feature>
<comment type="pathway">
    <text evidence="1">Lipid metabolism; fatty acid biosynthesis.</text>
</comment>
<evidence type="ECO:0000256" key="7">
    <source>
        <dbReference type="SAM" id="Phobius"/>
    </source>
</evidence>
<evidence type="ECO:0000256" key="2">
    <source>
        <dbReference type="ARBA" id="ARBA00005531"/>
    </source>
</evidence>
<dbReference type="InterPro" id="IPR013601">
    <property type="entry name" value="FAE1_typ3_polyketide_synth"/>
</dbReference>
<dbReference type="GO" id="GO:0009922">
    <property type="term" value="F:fatty acid elongase activity"/>
    <property type="evidence" value="ECO:0007669"/>
    <property type="project" value="UniProtKB-EC"/>
</dbReference>
<name>A0ABD1VEE6_9LAMI</name>
<protein>
    <recommendedName>
        <fullName evidence="3">very-long-chain 3-oxoacyl-CoA synthase</fullName>
        <ecNumber evidence="3">2.3.1.199</ecNumber>
    </recommendedName>
</protein>
<dbReference type="CDD" id="cd00831">
    <property type="entry name" value="CHS_like"/>
    <property type="match status" value="1"/>
</dbReference>
<dbReference type="InterPro" id="IPR016039">
    <property type="entry name" value="Thiolase-like"/>
</dbReference>
<evidence type="ECO:0000256" key="4">
    <source>
        <dbReference type="ARBA" id="ARBA00022679"/>
    </source>
</evidence>
<keyword evidence="7" id="KW-1133">Transmembrane helix</keyword>
<evidence type="ECO:0000256" key="1">
    <source>
        <dbReference type="ARBA" id="ARBA00005194"/>
    </source>
</evidence>
<dbReference type="PIRSF" id="PIRSF036417">
    <property type="entry name" value="3-ktacl-CoA_syn"/>
    <property type="match status" value="1"/>
</dbReference>
<gene>
    <name evidence="10" type="ORF">Fot_17105</name>
</gene>
<dbReference type="Proteomes" id="UP001604277">
    <property type="component" value="Unassembled WGS sequence"/>
</dbReference>
<keyword evidence="4" id="KW-0808">Transferase</keyword>
<comment type="catalytic activity">
    <reaction evidence="6">
        <text>a very-long-chain acyl-CoA + malonyl-CoA + H(+) = a very-long-chain 3-oxoacyl-CoA + CO2 + CoA</text>
        <dbReference type="Rhea" id="RHEA:32727"/>
        <dbReference type="ChEBI" id="CHEBI:15378"/>
        <dbReference type="ChEBI" id="CHEBI:16526"/>
        <dbReference type="ChEBI" id="CHEBI:57287"/>
        <dbReference type="ChEBI" id="CHEBI:57384"/>
        <dbReference type="ChEBI" id="CHEBI:90725"/>
        <dbReference type="ChEBI" id="CHEBI:90736"/>
        <dbReference type="EC" id="2.3.1.199"/>
    </reaction>
</comment>
<dbReference type="SUPFAM" id="SSF53901">
    <property type="entry name" value="Thiolase-like"/>
    <property type="match status" value="2"/>
</dbReference>
<dbReference type="InterPro" id="IPR012392">
    <property type="entry name" value="3-ktacl-CoA_syn"/>
</dbReference>
<dbReference type="InterPro" id="IPR013747">
    <property type="entry name" value="ACP_syn_III_C"/>
</dbReference>
<evidence type="ECO:0000313" key="10">
    <source>
        <dbReference type="EMBL" id="KAL2535714.1"/>
    </source>
</evidence>
<feature type="transmembrane region" description="Helical" evidence="7">
    <location>
        <begin position="84"/>
        <end position="105"/>
    </location>
</feature>
<dbReference type="AlphaFoldDB" id="A0ABD1VEE6"/>
<keyword evidence="7" id="KW-0472">Membrane</keyword>
<evidence type="ECO:0000256" key="6">
    <source>
        <dbReference type="ARBA" id="ARBA00047375"/>
    </source>
</evidence>
<dbReference type="Pfam" id="PF08541">
    <property type="entry name" value="ACP_syn_III_C"/>
    <property type="match status" value="1"/>
</dbReference>
<accession>A0ABD1VEE6</accession>